<feature type="region of interest" description="Disordered" evidence="1">
    <location>
        <begin position="140"/>
        <end position="161"/>
    </location>
</feature>
<name>A0A1R1WZC6_9FUNG</name>
<accession>A0A1R1WZC6</accession>
<dbReference type="AlphaFoldDB" id="A0A1R1WZC6"/>
<protein>
    <submittedName>
        <fullName evidence="2">Uncharacterized protein</fullName>
    </submittedName>
</protein>
<feature type="compositionally biased region" description="Basic and acidic residues" evidence="1">
    <location>
        <begin position="1"/>
        <end position="18"/>
    </location>
</feature>
<comment type="caution">
    <text evidence="2">The sequence shown here is derived from an EMBL/GenBank/DDBJ whole genome shotgun (WGS) entry which is preliminary data.</text>
</comment>
<feature type="region of interest" description="Disordered" evidence="1">
    <location>
        <begin position="1"/>
        <end position="25"/>
    </location>
</feature>
<dbReference type="EMBL" id="LSSN01005990">
    <property type="protein sequence ID" value="OMJ07697.1"/>
    <property type="molecule type" value="Genomic_DNA"/>
</dbReference>
<proteinExistence type="predicted"/>
<gene>
    <name evidence="2" type="ORF">AYI70_g12019</name>
</gene>
<dbReference type="Proteomes" id="UP000187283">
    <property type="component" value="Unassembled WGS sequence"/>
</dbReference>
<reference evidence="2 3" key="1">
    <citation type="submission" date="2017-01" db="EMBL/GenBank/DDBJ databases">
        <authorList>
            <person name="Mah S.A."/>
            <person name="Swanson W.J."/>
            <person name="Moy G.W."/>
            <person name="Vacquier V.D."/>
        </authorList>
    </citation>
    <scope>NUCLEOTIDE SEQUENCE [LARGE SCALE GENOMIC DNA]</scope>
    <source>
        <strain evidence="2 3">GSMNP</strain>
    </source>
</reference>
<organism evidence="2 3">
    <name type="scientific">Smittium culicis</name>
    <dbReference type="NCBI Taxonomy" id="133412"/>
    <lineage>
        <taxon>Eukaryota</taxon>
        <taxon>Fungi</taxon>
        <taxon>Fungi incertae sedis</taxon>
        <taxon>Zoopagomycota</taxon>
        <taxon>Kickxellomycotina</taxon>
        <taxon>Harpellomycetes</taxon>
        <taxon>Harpellales</taxon>
        <taxon>Legeriomycetaceae</taxon>
        <taxon>Smittium</taxon>
    </lineage>
</organism>
<sequence length="230" mass="25051">MNSENKTESRDIKPDLSGRSRPVPQTLVHRATYRVKLSDGTASKLIDGQPHEPPALEFTDLCILIIKFRAHSPQLPPSNDQAAALNPQLSGPASAVKKNKCGYYIWCGLKNRHYKASSSVPLLSPLNSCSLSIPKINKFSSTTPTSEVSSSLFSTSSDDTDTSISRRLTKVTKSPVLFTSDVSSLSLKFTADLPNDSSSQTHDFKDFSASGIVAEKCILHEIIHINSHPI</sequence>
<dbReference type="OrthoDB" id="10413141at2759"/>
<evidence type="ECO:0000313" key="3">
    <source>
        <dbReference type="Proteomes" id="UP000187283"/>
    </source>
</evidence>
<evidence type="ECO:0000313" key="2">
    <source>
        <dbReference type="EMBL" id="OMJ07697.1"/>
    </source>
</evidence>
<evidence type="ECO:0000256" key="1">
    <source>
        <dbReference type="SAM" id="MobiDB-lite"/>
    </source>
</evidence>
<keyword evidence="3" id="KW-1185">Reference proteome</keyword>